<dbReference type="Proteomes" id="UP000583454">
    <property type="component" value="Unassembled WGS sequence"/>
</dbReference>
<comment type="caution">
    <text evidence="3">The sequence shown here is derived from an EMBL/GenBank/DDBJ whole genome shotgun (WGS) entry which is preliminary data.</text>
</comment>
<comment type="similarity">
    <text evidence="1">Belongs to the RelE toxin family.</text>
</comment>
<evidence type="ECO:0000313" key="3">
    <source>
        <dbReference type="EMBL" id="MBB5757556.1"/>
    </source>
</evidence>
<dbReference type="AlphaFoldDB" id="A0A840ZJ11"/>
<dbReference type="Pfam" id="PF05016">
    <property type="entry name" value="ParE_toxin"/>
    <property type="match status" value="1"/>
</dbReference>
<dbReference type="PANTHER" id="PTHR33755:SF6">
    <property type="entry name" value="PLASMID STABILIZATION SYSTEM PROTEIN"/>
    <property type="match status" value="1"/>
</dbReference>
<gene>
    <name evidence="3" type="ORF">HNR00_002269</name>
</gene>
<dbReference type="Gene3D" id="3.30.2310.20">
    <property type="entry name" value="RelE-like"/>
    <property type="match status" value="1"/>
</dbReference>
<organism evidence="3 4">
    <name type="scientific">Methylorubrum rhodinum</name>
    <dbReference type="NCBI Taxonomy" id="29428"/>
    <lineage>
        <taxon>Bacteria</taxon>
        <taxon>Pseudomonadati</taxon>
        <taxon>Pseudomonadota</taxon>
        <taxon>Alphaproteobacteria</taxon>
        <taxon>Hyphomicrobiales</taxon>
        <taxon>Methylobacteriaceae</taxon>
        <taxon>Methylorubrum</taxon>
    </lineage>
</organism>
<dbReference type="EMBL" id="JACHOP010000007">
    <property type="protein sequence ID" value="MBB5757556.1"/>
    <property type="molecule type" value="Genomic_DNA"/>
</dbReference>
<dbReference type="InterPro" id="IPR035093">
    <property type="entry name" value="RelE/ParE_toxin_dom_sf"/>
</dbReference>
<sequence>MAKVSRRALARRDLIEIWTYIAADDEGAADRVLDRIDGVLTMLAGNPMAGRARPELMDQCRSFPVASYVLIYLPLPNGIDLLRVVSGFRDIDRIAFDS</sequence>
<accession>A0A840ZJ11</accession>
<keyword evidence="2" id="KW-1277">Toxin-antitoxin system</keyword>
<name>A0A840ZJ11_9HYPH</name>
<dbReference type="RefSeq" id="WP_183569214.1">
    <property type="nucleotide sequence ID" value="NZ_JACHOP010000007.1"/>
</dbReference>
<evidence type="ECO:0000256" key="2">
    <source>
        <dbReference type="ARBA" id="ARBA00022649"/>
    </source>
</evidence>
<evidence type="ECO:0000256" key="1">
    <source>
        <dbReference type="ARBA" id="ARBA00006226"/>
    </source>
</evidence>
<proteinExistence type="inferred from homology"/>
<reference evidence="3 4" key="1">
    <citation type="submission" date="2020-08" db="EMBL/GenBank/DDBJ databases">
        <title>Genomic Encyclopedia of Type Strains, Phase IV (KMG-IV): sequencing the most valuable type-strain genomes for metagenomic binning, comparative biology and taxonomic classification.</title>
        <authorList>
            <person name="Goeker M."/>
        </authorList>
    </citation>
    <scope>NUCLEOTIDE SEQUENCE [LARGE SCALE GENOMIC DNA]</scope>
    <source>
        <strain evidence="3 4">DSM 2163</strain>
    </source>
</reference>
<keyword evidence="4" id="KW-1185">Reference proteome</keyword>
<dbReference type="PANTHER" id="PTHR33755">
    <property type="entry name" value="TOXIN PARE1-RELATED"/>
    <property type="match status" value="1"/>
</dbReference>
<dbReference type="InterPro" id="IPR051803">
    <property type="entry name" value="TA_system_RelE-like_toxin"/>
</dbReference>
<evidence type="ECO:0000313" key="4">
    <source>
        <dbReference type="Proteomes" id="UP000583454"/>
    </source>
</evidence>
<protein>
    <submittedName>
        <fullName evidence="3">Toxin ParE1/3/4</fullName>
    </submittedName>
</protein>
<dbReference type="InterPro" id="IPR007712">
    <property type="entry name" value="RelE/ParE_toxin"/>
</dbReference>